<name>A0A402D6Q2_9BACT</name>
<dbReference type="EMBL" id="AP025739">
    <property type="protein sequence ID" value="BDI29338.1"/>
    <property type="molecule type" value="Genomic_DNA"/>
</dbReference>
<dbReference type="RefSeq" id="WP_165864684.1">
    <property type="nucleotide sequence ID" value="NZ_AP025739.1"/>
</dbReference>
<dbReference type="Gene3D" id="3.40.190.10">
    <property type="entry name" value="Periplasmic binding protein-like II"/>
    <property type="match status" value="2"/>
</dbReference>
<sequence length="349" mass="38744">MLRSPITRVAAIAIVIIAVLSVLRFGPGRKTTQSPIHVGPSNNARRTVTVGYLPVTCHLTCPVTDYSSQTSTTGTRFDSERFTEFPPIADALKSRQLQATFMIVPLAMKLREQGVPVKICYLGHRDGSEIIVRKDDPAKSLRDEKGKTFAIPSPYSNQNLVIHKLMENQGMQPDDIKFIVMPPPDMPTALATKAIDGYFVGEPFPAVAELNGSGRVLYYAKDIWPRFISCALVVHEDLIKQHPDEVRDLVRGIAQSGAWAETHRLQAAALVAPYYRQDPKILKYVLTQPPDRVSYVGLTPTDAEMQQIEDMALKMKVLTKPVPISELMDRDFIPTDIQPADIQAPAQKS</sequence>
<keyword evidence="4" id="KW-0997">Cell inner membrane</keyword>
<comment type="subcellular location">
    <subcellularLocation>
        <location evidence="1">Cell inner membrane</location>
    </subcellularLocation>
</comment>
<proteinExistence type="predicted"/>
<dbReference type="GO" id="GO:0005886">
    <property type="term" value="C:plasma membrane"/>
    <property type="evidence" value="ECO:0007669"/>
    <property type="project" value="UniProtKB-SubCell"/>
</dbReference>
<organism evidence="6 7">
    <name type="scientific">Capsulimonas corticalis</name>
    <dbReference type="NCBI Taxonomy" id="2219043"/>
    <lineage>
        <taxon>Bacteria</taxon>
        <taxon>Bacillati</taxon>
        <taxon>Armatimonadota</taxon>
        <taxon>Armatimonadia</taxon>
        <taxon>Capsulimonadales</taxon>
        <taxon>Capsulimonadaceae</taxon>
        <taxon>Capsulimonas</taxon>
    </lineage>
</organism>
<dbReference type="PANTHER" id="PTHR30024">
    <property type="entry name" value="ALIPHATIC SULFONATES-BINDING PROTEIN-RELATED"/>
    <property type="match status" value="1"/>
</dbReference>
<dbReference type="KEGG" id="ccot:CCAX7_13890"/>
<reference evidence="6 7" key="1">
    <citation type="journal article" date="2019" name="Int. J. Syst. Evol. Microbiol.">
        <title>Capsulimonas corticalis gen. nov., sp. nov., an aerobic capsulated bacterium, of a novel bacterial order, Capsulimonadales ord. nov., of the class Armatimonadia of the phylum Armatimonadetes.</title>
        <authorList>
            <person name="Li J."/>
            <person name="Kudo C."/>
            <person name="Tonouchi A."/>
        </authorList>
    </citation>
    <scope>NUCLEOTIDE SEQUENCE [LARGE SCALE GENOMIC DNA]</scope>
    <source>
        <strain evidence="6 7">AX-7</strain>
    </source>
</reference>
<dbReference type="PANTHER" id="PTHR30024:SF43">
    <property type="entry name" value="BLL4572 PROTEIN"/>
    <property type="match status" value="1"/>
</dbReference>
<gene>
    <name evidence="6" type="ORF">CCAX7_13890</name>
</gene>
<keyword evidence="7" id="KW-1185">Reference proteome</keyword>
<evidence type="ECO:0000256" key="3">
    <source>
        <dbReference type="ARBA" id="ARBA00022475"/>
    </source>
</evidence>
<keyword evidence="3" id="KW-1003">Cell membrane</keyword>
<dbReference type="CDD" id="cd13553">
    <property type="entry name" value="PBP2_NrtA_CpmA_like"/>
    <property type="match status" value="1"/>
</dbReference>
<evidence type="ECO:0000256" key="1">
    <source>
        <dbReference type="ARBA" id="ARBA00004533"/>
    </source>
</evidence>
<evidence type="ECO:0000313" key="6">
    <source>
        <dbReference type="EMBL" id="BDI29338.1"/>
    </source>
</evidence>
<evidence type="ECO:0000256" key="4">
    <source>
        <dbReference type="ARBA" id="ARBA00022519"/>
    </source>
</evidence>
<accession>A0A402D6Q2</accession>
<dbReference type="Pfam" id="PF13379">
    <property type="entry name" value="NMT1_2"/>
    <property type="match status" value="1"/>
</dbReference>
<evidence type="ECO:0000313" key="7">
    <source>
        <dbReference type="Proteomes" id="UP000287394"/>
    </source>
</evidence>
<keyword evidence="6" id="KW-0449">Lipoprotein</keyword>
<evidence type="ECO:0000256" key="5">
    <source>
        <dbReference type="ARBA" id="ARBA00023136"/>
    </source>
</evidence>
<dbReference type="InterPro" id="IPR044527">
    <property type="entry name" value="NrtA/CpmA_ABC-bd_dom"/>
</dbReference>
<dbReference type="AlphaFoldDB" id="A0A402D6Q2"/>
<keyword evidence="2" id="KW-0813">Transport</keyword>
<evidence type="ECO:0000256" key="2">
    <source>
        <dbReference type="ARBA" id="ARBA00022448"/>
    </source>
</evidence>
<dbReference type="SUPFAM" id="SSF53850">
    <property type="entry name" value="Periplasmic binding protein-like II"/>
    <property type="match status" value="1"/>
</dbReference>
<dbReference type="Proteomes" id="UP000287394">
    <property type="component" value="Chromosome"/>
</dbReference>
<keyword evidence="5" id="KW-0472">Membrane</keyword>
<protein>
    <submittedName>
        <fullName evidence="6">NLPA lipoprotein</fullName>
    </submittedName>
</protein>